<evidence type="ECO:0000313" key="8">
    <source>
        <dbReference type="EMBL" id="OFW35695.1"/>
    </source>
</evidence>
<protein>
    <submittedName>
        <fullName evidence="8">Ferredoxin</fullName>
    </submittedName>
</protein>
<evidence type="ECO:0000256" key="5">
    <source>
        <dbReference type="ARBA" id="ARBA00023004"/>
    </source>
</evidence>
<dbReference type="PROSITE" id="PS51379">
    <property type="entry name" value="4FE4S_FER_2"/>
    <property type="match status" value="2"/>
</dbReference>
<comment type="cofactor">
    <cofactor evidence="1">
        <name>[4Fe-4S] cluster</name>
        <dbReference type="ChEBI" id="CHEBI:49883"/>
    </cofactor>
</comment>
<dbReference type="InterPro" id="IPR017896">
    <property type="entry name" value="4Fe4S_Fe-S-bd"/>
</dbReference>
<evidence type="ECO:0000256" key="4">
    <source>
        <dbReference type="ARBA" id="ARBA00022737"/>
    </source>
</evidence>
<reference evidence="8 9" key="1">
    <citation type="journal article" date="2016" name="Nat. Commun.">
        <title>Thousands of microbial genomes shed light on interconnected biogeochemical processes in an aquifer system.</title>
        <authorList>
            <person name="Anantharaman K."/>
            <person name="Brown C.T."/>
            <person name="Hug L.A."/>
            <person name="Sharon I."/>
            <person name="Castelle C.J."/>
            <person name="Probst A.J."/>
            <person name="Thomas B.C."/>
            <person name="Singh A."/>
            <person name="Wilkins M.J."/>
            <person name="Karaoz U."/>
            <person name="Brodie E.L."/>
            <person name="Williams K.H."/>
            <person name="Hubbard S.S."/>
            <person name="Banfield J.F."/>
        </authorList>
    </citation>
    <scope>NUCLEOTIDE SEQUENCE [LARGE SCALE GENOMIC DNA]</scope>
</reference>
<sequence>MKWNIKDAEHWSWKKYPEGALILEGGNATYYKTGGWRTDKPAWDEKKCTQCLICWISCPDSSIIVKDEKWDSFDYDHCKGCGICAKVCPADAISMHPEGGEE</sequence>
<evidence type="ECO:0000313" key="9">
    <source>
        <dbReference type="Proteomes" id="UP000178086"/>
    </source>
</evidence>
<dbReference type="AlphaFoldDB" id="A0A1F2UX44"/>
<accession>A0A1F2UX44</accession>
<keyword evidence="2" id="KW-0004">4Fe-4S</keyword>
<evidence type="ECO:0000256" key="6">
    <source>
        <dbReference type="ARBA" id="ARBA00023014"/>
    </source>
</evidence>
<keyword evidence="5" id="KW-0408">Iron</keyword>
<evidence type="ECO:0000256" key="3">
    <source>
        <dbReference type="ARBA" id="ARBA00022723"/>
    </source>
</evidence>
<dbReference type="PANTHER" id="PTHR43724:SF1">
    <property type="entry name" value="PYRUVATE SYNTHASE SUBUNIT PORD"/>
    <property type="match status" value="1"/>
</dbReference>
<dbReference type="NCBIfam" id="TIGR02179">
    <property type="entry name" value="PorD_KorD"/>
    <property type="match status" value="1"/>
</dbReference>
<evidence type="ECO:0000256" key="1">
    <source>
        <dbReference type="ARBA" id="ARBA00001966"/>
    </source>
</evidence>
<dbReference type="InterPro" id="IPR017900">
    <property type="entry name" value="4Fe4S_Fe_S_CS"/>
</dbReference>
<dbReference type="InterPro" id="IPR011898">
    <property type="entry name" value="PorD_KorD"/>
</dbReference>
<proteinExistence type="predicted"/>
<keyword evidence="4" id="KW-0677">Repeat</keyword>
<dbReference type="SUPFAM" id="SSF54862">
    <property type="entry name" value="4Fe-4S ferredoxins"/>
    <property type="match status" value="1"/>
</dbReference>
<dbReference type="EMBL" id="MELI01000010">
    <property type="protein sequence ID" value="OFW35695.1"/>
    <property type="molecule type" value="Genomic_DNA"/>
</dbReference>
<comment type="caution">
    <text evidence="8">The sequence shown here is derived from an EMBL/GenBank/DDBJ whole genome shotgun (WGS) entry which is preliminary data.</text>
</comment>
<dbReference type="PROSITE" id="PS00198">
    <property type="entry name" value="4FE4S_FER_1"/>
    <property type="match status" value="1"/>
</dbReference>
<dbReference type="Pfam" id="PF14697">
    <property type="entry name" value="Fer4_21"/>
    <property type="match status" value="1"/>
</dbReference>
<evidence type="ECO:0000259" key="7">
    <source>
        <dbReference type="PROSITE" id="PS51379"/>
    </source>
</evidence>
<dbReference type="GO" id="GO:0016625">
    <property type="term" value="F:oxidoreductase activity, acting on the aldehyde or oxo group of donors, iron-sulfur protein as acceptor"/>
    <property type="evidence" value="ECO:0007669"/>
    <property type="project" value="InterPro"/>
</dbReference>
<organism evidence="8 9">
    <name type="scientific">Candidatus Aquicultor primus</name>
    <dbReference type="NCBI Taxonomy" id="1797195"/>
    <lineage>
        <taxon>Bacteria</taxon>
        <taxon>Bacillati</taxon>
        <taxon>Actinomycetota</taxon>
        <taxon>Candidatus Aquicultoria</taxon>
        <taxon>Candidatus Aquicultorales</taxon>
        <taxon>Candidatus Aquicultoraceae</taxon>
        <taxon>Candidatus Aquicultor</taxon>
    </lineage>
</organism>
<keyword evidence="3" id="KW-0479">Metal-binding</keyword>
<dbReference type="Gene3D" id="3.30.70.20">
    <property type="match status" value="2"/>
</dbReference>
<dbReference type="PANTHER" id="PTHR43724">
    <property type="entry name" value="PYRUVATE SYNTHASE SUBUNIT PORD"/>
    <property type="match status" value="1"/>
</dbReference>
<keyword evidence="6" id="KW-0411">Iron-sulfur</keyword>
<dbReference type="GO" id="GO:0046872">
    <property type="term" value="F:metal ion binding"/>
    <property type="evidence" value="ECO:0007669"/>
    <property type="project" value="UniProtKB-KW"/>
</dbReference>
<gene>
    <name evidence="8" type="ORF">A2074_01330</name>
</gene>
<feature type="domain" description="4Fe-4S ferredoxin-type" evidence="7">
    <location>
        <begin position="68"/>
        <end position="98"/>
    </location>
</feature>
<dbReference type="Proteomes" id="UP000178086">
    <property type="component" value="Unassembled WGS sequence"/>
</dbReference>
<dbReference type="GO" id="GO:0051539">
    <property type="term" value="F:4 iron, 4 sulfur cluster binding"/>
    <property type="evidence" value="ECO:0007669"/>
    <property type="project" value="UniProtKB-KW"/>
</dbReference>
<name>A0A1F2UX44_9ACTN</name>
<evidence type="ECO:0000256" key="2">
    <source>
        <dbReference type="ARBA" id="ARBA00022485"/>
    </source>
</evidence>
<feature type="domain" description="4Fe-4S ferredoxin-type" evidence="7">
    <location>
        <begin position="39"/>
        <end position="67"/>
    </location>
</feature>